<protein>
    <submittedName>
        <fullName evidence="1">Uncharacterized protein</fullName>
    </submittedName>
</protein>
<sequence>MIEDKRDILKNNKPFEYRLLKYQKAQIYHEGKAIMIILGKDYAKLLSNIAKNDDYALQLFMAKVTGQFKHGNEKIAKNKYKGR</sequence>
<reference evidence="1 2" key="1">
    <citation type="submission" date="2023-04" db="EMBL/GenBank/DDBJ databases">
        <title>Fusibacter bizertensis strain WBS, isolated from littoral bottom sediments of the Arctic seas - biochemical and genomic analysis.</title>
        <authorList>
            <person name="Brioukhanov A.L."/>
        </authorList>
    </citation>
    <scope>NUCLEOTIDE SEQUENCE [LARGE SCALE GENOMIC DNA]</scope>
    <source>
        <strain evidence="1 2">WBS</strain>
    </source>
</reference>
<keyword evidence="2" id="KW-1185">Reference proteome</keyword>
<evidence type="ECO:0000313" key="1">
    <source>
        <dbReference type="EMBL" id="MDH8679744.1"/>
    </source>
</evidence>
<organism evidence="1 2">
    <name type="scientific">Fusibacter bizertensis</name>
    <dbReference type="NCBI Taxonomy" id="1488331"/>
    <lineage>
        <taxon>Bacteria</taxon>
        <taxon>Bacillati</taxon>
        <taxon>Bacillota</taxon>
        <taxon>Clostridia</taxon>
        <taxon>Eubacteriales</taxon>
        <taxon>Eubacteriales Family XII. Incertae Sedis</taxon>
        <taxon>Fusibacter</taxon>
    </lineage>
</organism>
<dbReference type="RefSeq" id="WP_281095641.1">
    <property type="nucleotide sequence ID" value="NZ_JARYZI010000016.1"/>
</dbReference>
<dbReference type="Proteomes" id="UP001158045">
    <property type="component" value="Unassembled WGS sequence"/>
</dbReference>
<dbReference type="EMBL" id="JARYZI010000016">
    <property type="protein sequence ID" value="MDH8679744.1"/>
    <property type="molecule type" value="Genomic_DNA"/>
</dbReference>
<proteinExistence type="predicted"/>
<accession>A0ABT6NH29</accession>
<name>A0ABT6NH29_9FIRM</name>
<evidence type="ECO:0000313" key="2">
    <source>
        <dbReference type="Proteomes" id="UP001158045"/>
    </source>
</evidence>
<gene>
    <name evidence="1" type="ORF">QE109_16415</name>
</gene>
<comment type="caution">
    <text evidence="1">The sequence shown here is derived from an EMBL/GenBank/DDBJ whole genome shotgun (WGS) entry which is preliminary data.</text>
</comment>